<evidence type="ECO:0000313" key="1">
    <source>
        <dbReference type="EMBL" id="RNA18659.1"/>
    </source>
</evidence>
<comment type="caution">
    <text evidence="1">The sequence shown here is derived from an EMBL/GenBank/DDBJ whole genome shotgun (WGS) entry which is preliminary data.</text>
</comment>
<dbReference type="EMBL" id="REGN01004193">
    <property type="protein sequence ID" value="RNA18659.1"/>
    <property type="molecule type" value="Genomic_DNA"/>
</dbReference>
<organism evidence="1 2">
    <name type="scientific">Brachionus plicatilis</name>
    <name type="common">Marine rotifer</name>
    <name type="synonym">Brachionus muelleri</name>
    <dbReference type="NCBI Taxonomy" id="10195"/>
    <lineage>
        <taxon>Eukaryota</taxon>
        <taxon>Metazoa</taxon>
        <taxon>Spiralia</taxon>
        <taxon>Gnathifera</taxon>
        <taxon>Rotifera</taxon>
        <taxon>Eurotatoria</taxon>
        <taxon>Monogononta</taxon>
        <taxon>Pseudotrocha</taxon>
        <taxon>Ploima</taxon>
        <taxon>Brachionidae</taxon>
        <taxon>Brachionus</taxon>
    </lineage>
</organism>
<accession>A0A3M7R5D2</accession>
<sequence length="90" mass="9643">MKQDLDCAIEPNDGEIAHCAVRVQSPGVELVSVHVAETDEVAQAVDKSSVAHRPAAIGEYGFFVIGLVGSHINNANFVQPKARVVVEYVE</sequence>
<proteinExistence type="predicted"/>
<reference evidence="1 2" key="1">
    <citation type="journal article" date="2018" name="Sci. Rep.">
        <title>Genomic signatures of local adaptation to the degree of environmental predictability in rotifers.</title>
        <authorList>
            <person name="Franch-Gras L."/>
            <person name="Hahn C."/>
            <person name="Garcia-Roger E.M."/>
            <person name="Carmona M.J."/>
            <person name="Serra M."/>
            <person name="Gomez A."/>
        </authorList>
    </citation>
    <scope>NUCLEOTIDE SEQUENCE [LARGE SCALE GENOMIC DNA]</scope>
    <source>
        <strain evidence="1">HYR1</strain>
    </source>
</reference>
<dbReference type="Proteomes" id="UP000276133">
    <property type="component" value="Unassembled WGS sequence"/>
</dbReference>
<dbReference type="AlphaFoldDB" id="A0A3M7R5D2"/>
<keyword evidence="2" id="KW-1185">Reference proteome</keyword>
<evidence type="ECO:0000313" key="2">
    <source>
        <dbReference type="Proteomes" id="UP000276133"/>
    </source>
</evidence>
<name>A0A3M7R5D2_BRAPC</name>
<gene>
    <name evidence="1" type="ORF">BpHYR1_040043</name>
</gene>
<protein>
    <submittedName>
        <fullName evidence="1">Uncharacterized protein</fullName>
    </submittedName>
</protein>